<dbReference type="Proteomes" id="UP000469452">
    <property type="component" value="Unassembled WGS sequence"/>
</dbReference>
<comment type="caution">
    <text evidence="2">The sequence shown here is derived from an EMBL/GenBank/DDBJ whole genome shotgun (WGS) entry which is preliminary data.</text>
</comment>
<reference evidence="2 3" key="1">
    <citation type="submission" date="2019-06" db="EMBL/GenBank/DDBJ databases">
        <title>Genomics analysis of Aphanomyces spp. identifies a new class of oomycete effector associated with host adaptation.</title>
        <authorList>
            <person name="Gaulin E."/>
        </authorList>
    </citation>
    <scope>NUCLEOTIDE SEQUENCE [LARGE SCALE GENOMIC DNA]</scope>
    <source>
        <strain evidence="2 3">E</strain>
    </source>
</reference>
<accession>A0A6A5AJW9</accession>
<evidence type="ECO:0000313" key="2">
    <source>
        <dbReference type="EMBL" id="KAF0754886.1"/>
    </source>
</evidence>
<proteinExistence type="predicted"/>
<sequence length="178" mass="20708">MSGKKSSTAKLLAKFNIDETFTKPSKVVFDSVKANTFPMSGYNYMADVLYLPTTKRKFKYILTMIDIWSNNIDFEPIRNKKAKTVLDAMKVTFNRKLMPKPRASIRTDGGSEFKEGFHKFVYDESILHRVSELYRHNQLANVERLNRTLGRFLNGYMNAKEVETAKVYRAWTDIIDEL</sequence>
<dbReference type="AlphaFoldDB" id="A0A6A5AJW9"/>
<dbReference type="EMBL" id="VJMI01010727">
    <property type="protein sequence ID" value="KAF0754886.1"/>
    <property type="molecule type" value="Genomic_DNA"/>
</dbReference>
<dbReference type="PROSITE" id="PS50994">
    <property type="entry name" value="INTEGRASE"/>
    <property type="match status" value="1"/>
</dbReference>
<feature type="domain" description="Integrase catalytic" evidence="1">
    <location>
        <begin position="34"/>
        <end position="178"/>
    </location>
</feature>
<evidence type="ECO:0000313" key="3">
    <source>
        <dbReference type="Proteomes" id="UP000469452"/>
    </source>
</evidence>
<dbReference type="Pfam" id="PF00665">
    <property type="entry name" value="rve"/>
    <property type="match status" value="1"/>
</dbReference>
<gene>
    <name evidence="2" type="ORF">AaE_005159</name>
</gene>
<organism evidence="2 3">
    <name type="scientific">Aphanomyces astaci</name>
    <name type="common">Crayfish plague agent</name>
    <dbReference type="NCBI Taxonomy" id="112090"/>
    <lineage>
        <taxon>Eukaryota</taxon>
        <taxon>Sar</taxon>
        <taxon>Stramenopiles</taxon>
        <taxon>Oomycota</taxon>
        <taxon>Saprolegniomycetes</taxon>
        <taxon>Saprolegniales</taxon>
        <taxon>Verrucalvaceae</taxon>
        <taxon>Aphanomyces</taxon>
    </lineage>
</organism>
<name>A0A6A5AJW9_APHAT</name>
<evidence type="ECO:0000259" key="1">
    <source>
        <dbReference type="PROSITE" id="PS50994"/>
    </source>
</evidence>
<dbReference type="SUPFAM" id="SSF53098">
    <property type="entry name" value="Ribonuclease H-like"/>
    <property type="match status" value="1"/>
</dbReference>
<dbReference type="InterPro" id="IPR012337">
    <property type="entry name" value="RNaseH-like_sf"/>
</dbReference>
<dbReference type="InterPro" id="IPR001584">
    <property type="entry name" value="Integrase_cat-core"/>
</dbReference>
<dbReference type="GO" id="GO:0003676">
    <property type="term" value="F:nucleic acid binding"/>
    <property type="evidence" value="ECO:0007669"/>
    <property type="project" value="InterPro"/>
</dbReference>
<dbReference type="GO" id="GO:0015074">
    <property type="term" value="P:DNA integration"/>
    <property type="evidence" value="ECO:0007669"/>
    <property type="project" value="InterPro"/>
</dbReference>
<dbReference type="InterPro" id="IPR036397">
    <property type="entry name" value="RNaseH_sf"/>
</dbReference>
<dbReference type="Gene3D" id="3.30.420.10">
    <property type="entry name" value="Ribonuclease H-like superfamily/Ribonuclease H"/>
    <property type="match status" value="1"/>
</dbReference>
<protein>
    <recommendedName>
        <fullName evidence="1">Integrase catalytic domain-containing protein</fullName>
    </recommendedName>
</protein>